<dbReference type="Pfam" id="PF19263">
    <property type="entry name" value="DUF5906"/>
    <property type="match status" value="1"/>
</dbReference>
<feature type="domain" description="NrS-1 polymerase-like helicase" evidence="1">
    <location>
        <begin position="158"/>
        <end position="266"/>
    </location>
</feature>
<organism evidence="3 4">
    <name type="scientific">Gemmatirosa kalamazoonensis</name>
    <dbReference type="NCBI Taxonomy" id="861299"/>
    <lineage>
        <taxon>Bacteria</taxon>
        <taxon>Pseudomonadati</taxon>
        <taxon>Gemmatimonadota</taxon>
        <taxon>Gemmatimonadia</taxon>
        <taxon>Gemmatimonadales</taxon>
        <taxon>Gemmatimonadaceae</taxon>
        <taxon>Gemmatirosa</taxon>
    </lineage>
</organism>
<dbReference type="InParanoid" id="W0RDW7"/>
<name>W0RDW7_9BACT</name>
<dbReference type="AlphaFoldDB" id="W0RDW7"/>
<dbReference type="EMBL" id="CP007128">
    <property type="protein sequence ID" value="AHG87578.1"/>
    <property type="molecule type" value="Genomic_DNA"/>
</dbReference>
<dbReference type="EMBL" id="CP007127">
    <property type="protein sequence ID" value="AHG87557.1"/>
    <property type="molecule type" value="Genomic_DNA"/>
</dbReference>
<gene>
    <name evidence="2" type="ORF">J421_0019</name>
    <name evidence="3" type="ORF">J421_0041</name>
</gene>
<evidence type="ECO:0000259" key="1">
    <source>
        <dbReference type="Pfam" id="PF19263"/>
    </source>
</evidence>
<keyword evidence="4" id="KW-1185">Reference proteome</keyword>
<dbReference type="eggNOG" id="COG3378">
    <property type="taxonomic scope" value="Bacteria"/>
</dbReference>
<proteinExistence type="predicted"/>
<evidence type="ECO:0000313" key="4">
    <source>
        <dbReference type="Proteomes" id="UP000019151"/>
    </source>
</evidence>
<dbReference type="HOGENOM" id="CLU_033797_1_0_0"/>
<reference evidence="3" key="1">
    <citation type="submission" date="2013-12" db="EMBL/GenBank/DDBJ databases">
        <authorList>
            <person name="DeBruyn J.M."/>
            <person name="Radosevich M."/>
            <person name="Wommack K.Eric."/>
            <person name="Polson S."/>
            <person name="Hauser L.J."/>
            <person name="Fawaz M.N."/>
            <person name="Korlach J."/>
            <person name="Tsai Y.-C."/>
        </authorList>
    </citation>
    <scope>NUCLEOTIDE SEQUENCE</scope>
    <source>
        <strain evidence="3">KBS708</strain>
    </source>
</reference>
<dbReference type="InterPro" id="IPR027417">
    <property type="entry name" value="P-loop_NTPase"/>
</dbReference>
<sequence length="441" mass="49598">MNGRAGVRTIRPVDPLITEFNATHAVVLVGGEPAVLCEEAGRDGRPTVRLLSVRAFREWLRPRRADVDRWLASRDRREYPRGVVFEPDAEIAGAFNLWRGFAVEPDPAPHPEERCARFLEHLYENICQSDERLFEWVVGWLAQIVQSPRTKLGTSLFLRGKQGTGKTKVGEAMRRLLGRHYMLVSDPRYVVGRFNAHLESLLLLHADEAFFAGDPTAVGRLKDLVTGHEQVVERKGREPVVVSNYVRLLGTADSVWVVPANERERRFAVIDVGDAHERDFPYFAAIDRELDAGGASALLAYLLAYDLSALQLRQIPETPALIDQKVRSLAPEAAWWLDVLKRGELPASRFRDGRTCEVSRLVDDYIEHAQRRGTPRRASEVVLGGFLSKQVPGVERVRRTAPDGTRPWAYVFPSLAECRQTAPATFRGWNDPAADWKPADG</sequence>
<dbReference type="InterPro" id="IPR045455">
    <property type="entry name" value="NrS-1_pol-like_helicase"/>
</dbReference>
<dbReference type="SUPFAM" id="SSF52540">
    <property type="entry name" value="P-loop containing nucleoside triphosphate hydrolases"/>
    <property type="match status" value="1"/>
</dbReference>
<evidence type="ECO:0000313" key="2">
    <source>
        <dbReference type="EMBL" id="AHG87557.1"/>
    </source>
</evidence>
<reference evidence="3 4" key="2">
    <citation type="journal article" date="2014" name="Genome Announc.">
        <title>Genome Sequence and Methylome of Soil Bacterium Gemmatirosa kalamazoonensis KBS708T, a Member of the Rarely Cultivated Gemmatimonadetes Phylum.</title>
        <authorList>
            <person name="Debruyn J.M."/>
            <person name="Radosevich M."/>
            <person name="Wommack K.E."/>
            <person name="Polson S.W."/>
            <person name="Hauser L.J."/>
            <person name="Fawaz M.N."/>
            <person name="Korlach J."/>
            <person name="Tsai Y.C."/>
        </authorList>
    </citation>
    <scope>NUCLEOTIDE SEQUENCE [LARGE SCALE GENOMIC DNA]</scope>
    <source>
        <strain evidence="3 4">KBS708</strain>
    </source>
</reference>
<dbReference type="KEGG" id="gba:J421_0041"/>
<dbReference type="Proteomes" id="UP000019151">
    <property type="component" value="Extrachromosomal Element ECE"/>
</dbReference>
<dbReference type="STRING" id="861299.J421_0019"/>
<protein>
    <recommendedName>
        <fullName evidence="1">NrS-1 polymerase-like helicase domain-containing protein</fullName>
    </recommendedName>
</protein>
<dbReference type="Proteomes" id="UP000019151">
    <property type="component" value="Chromosome"/>
</dbReference>
<evidence type="ECO:0000313" key="3">
    <source>
        <dbReference type="EMBL" id="AHG87578.1"/>
    </source>
</evidence>
<accession>W0RDW7</accession>